<comment type="similarity">
    <text evidence="10">Belongs to the NqrB/RnfD family.</text>
</comment>
<keyword evidence="4 10" id="KW-0288">FMN</keyword>
<dbReference type="InterPro" id="IPR004338">
    <property type="entry name" value="NqrB/RnfD"/>
</dbReference>
<keyword evidence="9 10" id="KW-0472">Membrane</keyword>
<evidence type="ECO:0000256" key="2">
    <source>
        <dbReference type="ARBA" id="ARBA00022553"/>
    </source>
</evidence>
<dbReference type="NCBIfam" id="TIGR01946">
    <property type="entry name" value="rnfD"/>
    <property type="match status" value="1"/>
</dbReference>
<dbReference type="PANTHER" id="PTHR30578:SF0">
    <property type="entry name" value="ION-TRANSLOCATING OXIDOREDUCTASE COMPLEX SUBUNIT D"/>
    <property type="match status" value="1"/>
</dbReference>
<keyword evidence="8 10" id="KW-1133">Transmembrane helix</keyword>
<dbReference type="NCBIfam" id="NF002011">
    <property type="entry name" value="PRK00816.1"/>
    <property type="match status" value="1"/>
</dbReference>
<feature type="transmembrane region" description="Helical" evidence="10">
    <location>
        <begin position="73"/>
        <end position="90"/>
    </location>
</feature>
<accession>A0ABZ0I4J5</accession>
<feature type="transmembrane region" description="Helical" evidence="10">
    <location>
        <begin position="96"/>
        <end position="113"/>
    </location>
</feature>
<evidence type="ECO:0000313" key="12">
    <source>
        <dbReference type="Proteomes" id="UP001626537"/>
    </source>
</evidence>
<feature type="transmembrane region" description="Helical" evidence="10">
    <location>
        <begin position="228"/>
        <end position="246"/>
    </location>
</feature>
<keyword evidence="5 10" id="KW-0812">Transmembrane</keyword>
<evidence type="ECO:0000313" key="11">
    <source>
        <dbReference type="EMBL" id="WOJ93529.1"/>
    </source>
</evidence>
<evidence type="ECO:0000256" key="7">
    <source>
        <dbReference type="ARBA" id="ARBA00022982"/>
    </source>
</evidence>
<feature type="modified residue" description="FMN phosphoryl threonine" evidence="10">
    <location>
        <position position="175"/>
    </location>
</feature>
<feature type="transmembrane region" description="Helical" evidence="10">
    <location>
        <begin position="287"/>
        <end position="304"/>
    </location>
</feature>
<gene>
    <name evidence="11" type="primary">rsxD</name>
    <name evidence="10" type="synonym">rnfD</name>
    <name evidence="11" type="ORF">R0135_17375</name>
</gene>
<dbReference type="RefSeq" id="WP_407348175.1">
    <property type="nucleotide sequence ID" value="NZ_CP136864.1"/>
</dbReference>
<keyword evidence="1 10" id="KW-0813">Transport</keyword>
<keyword evidence="6 10" id="KW-1278">Translocase</keyword>
<evidence type="ECO:0000256" key="4">
    <source>
        <dbReference type="ARBA" id="ARBA00022643"/>
    </source>
</evidence>
<evidence type="ECO:0000256" key="3">
    <source>
        <dbReference type="ARBA" id="ARBA00022630"/>
    </source>
</evidence>
<keyword evidence="12" id="KW-1185">Reference proteome</keyword>
<comment type="subunit">
    <text evidence="10">The complex is composed of six subunits: RnfA, RnfB, RnfC, RnfD, RnfE and RnfG.</text>
</comment>
<dbReference type="PANTHER" id="PTHR30578">
    <property type="entry name" value="ELECTRON TRANSPORT COMPLEX PROTEIN RNFD"/>
    <property type="match status" value="1"/>
</dbReference>
<feature type="transmembrane region" description="Helical" evidence="10">
    <location>
        <begin position="258"/>
        <end position="275"/>
    </location>
</feature>
<comment type="subcellular location">
    <subcellularLocation>
        <location evidence="10">Cell inner membrane</location>
        <topology evidence="10">Multi-pass membrane protein</topology>
    </subcellularLocation>
</comment>
<evidence type="ECO:0000256" key="8">
    <source>
        <dbReference type="ARBA" id="ARBA00022989"/>
    </source>
</evidence>
<feature type="transmembrane region" description="Helical" evidence="10">
    <location>
        <begin position="310"/>
        <end position="328"/>
    </location>
</feature>
<feature type="transmembrane region" description="Helical" evidence="10">
    <location>
        <begin position="200"/>
        <end position="221"/>
    </location>
</feature>
<comment type="function">
    <text evidence="10">Part of a membrane-bound complex that couples electron transfer with translocation of ions across the membrane.</text>
</comment>
<dbReference type="EC" id="7.-.-.-" evidence="10"/>
<keyword evidence="10" id="KW-0997">Cell inner membrane</keyword>
<evidence type="ECO:0000256" key="6">
    <source>
        <dbReference type="ARBA" id="ARBA00022967"/>
    </source>
</evidence>
<reference evidence="11 12" key="1">
    <citation type="submission" date="2023-10" db="EMBL/GenBank/DDBJ databases">
        <title>Two novel species belonging to the OM43/NOR5 clade.</title>
        <authorList>
            <person name="Park M."/>
        </authorList>
    </citation>
    <scope>NUCLEOTIDE SEQUENCE [LARGE SCALE GENOMIC DNA]</scope>
    <source>
        <strain evidence="11 12">IMCC43200</strain>
    </source>
</reference>
<dbReference type="Pfam" id="PF03116">
    <property type="entry name" value="NQR2_RnfD_RnfE"/>
    <property type="match status" value="1"/>
</dbReference>
<dbReference type="HAMAP" id="MF_00462">
    <property type="entry name" value="RsxD_RnfD"/>
    <property type="match status" value="1"/>
</dbReference>
<evidence type="ECO:0000256" key="9">
    <source>
        <dbReference type="ARBA" id="ARBA00023136"/>
    </source>
</evidence>
<feature type="transmembrane region" description="Helical" evidence="10">
    <location>
        <begin position="36"/>
        <end position="61"/>
    </location>
</feature>
<comment type="cofactor">
    <cofactor evidence="10">
        <name>FMN</name>
        <dbReference type="ChEBI" id="CHEBI:58210"/>
    </cofactor>
</comment>
<keyword evidence="7 10" id="KW-0249">Electron transport</keyword>
<keyword evidence="2 10" id="KW-0597">Phosphoprotein</keyword>
<protein>
    <recommendedName>
        <fullName evidence="10">Ion-translocating oxidoreductase complex subunit D</fullName>
        <ecNumber evidence="10">7.-.-.-</ecNumber>
    </recommendedName>
    <alternativeName>
        <fullName evidence="10">Rnf electron transport complex subunit D</fullName>
    </alternativeName>
</protein>
<name>A0ABZ0I4J5_9GAMM</name>
<dbReference type="Proteomes" id="UP001626537">
    <property type="component" value="Chromosome"/>
</dbReference>
<evidence type="ECO:0000256" key="5">
    <source>
        <dbReference type="ARBA" id="ARBA00022692"/>
    </source>
</evidence>
<keyword evidence="10" id="KW-1003">Cell membrane</keyword>
<feature type="transmembrane region" description="Helical" evidence="10">
    <location>
        <begin position="125"/>
        <end position="144"/>
    </location>
</feature>
<dbReference type="EMBL" id="CP136864">
    <property type="protein sequence ID" value="WOJ93529.1"/>
    <property type="molecule type" value="Genomic_DNA"/>
</dbReference>
<keyword evidence="3 10" id="KW-0285">Flavoprotein</keyword>
<dbReference type="InterPro" id="IPR011303">
    <property type="entry name" value="RnfD_bac"/>
</dbReference>
<proteinExistence type="inferred from homology"/>
<evidence type="ECO:0000256" key="10">
    <source>
        <dbReference type="HAMAP-Rule" id="MF_00462"/>
    </source>
</evidence>
<evidence type="ECO:0000256" key="1">
    <source>
        <dbReference type="ARBA" id="ARBA00022448"/>
    </source>
</evidence>
<sequence length="342" mass="36752">MSLLVVTSPHAHGPMSTSSVMRTVLLATLPGIAVLTYYFGAGVIINVLFGGLIALACETLALRLRRQAIKPFLTDYSALVTSTLLCVALPPYAPWWLLVIGVSFSILIAKHLYGGLGYNPFNPAMVGYVVLLISFPLQMSTWAAPLGVGETVPGFMEALRACFNPSSFDGLTMATPLDLIRQNKGMMLTDLYASNPQFGAFQGVGWAGANLAFLIGGLFLLYKRIFTWHAPLAMLLTLSLCAVMFYDEGSSASGGSPLFHLFSGATMFGAFFILTDPVSSAVSNRGRLIFGAIIGLLVYTIRVRGNYPDAVAFAVLIANFAAPFIDNYTQPKVYGYRKGPKA</sequence>
<organism evidence="11 12">
    <name type="scientific">Congregibacter variabilis</name>
    <dbReference type="NCBI Taxonomy" id="3081200"/>
    <lineage>
        <taxon>Bacteria</taxon>
        <taxon>Pseudomonadati</taxon>
        <taxon>Pseudomonadota</taxon>
        <taxon>Gammaproteobacteria</taxon>
        <taxon>Cellvibrionales</taxon>
        <taxon>Halieaceae</taxon>
        <taxon>Congregibacter</taxon>
    </lineage>
</organism>